<reference evidence="2" key="1">
    <citation type="submission" date="2020-02" db="EMBL/GenBank/DDBJ databases">
        <authorList>
            <person name="Meier V. D."/>
        </authorList>
    </citation>
    <scope>NUCLEOTIDE SEQUENCE</scope>
    <source>
        <strain evidence="2">AVDCRST_MAG66</strain>
    </source>
</reference>
<evidence type="ECO:0000256" key="1">
    <source>
        <dbReference type="SAM" id="MobiDB-lite"/>
    </source>
</evidence>
<feature type="compositionally biased region" description="Basic and acidic residues" evidence="1">
    <location>
        <begin position="1"/>
        <end position="11"/>
    </location>
</feature>
<sequence length="60" mass="6414">DPLPRPQDRVVRPAPPAVHRAGLQLLGSADRAVELERADPPAHGRHPGPGLRADPRPPPL</sequence>
<protein>
    <submittedName>
        <fullName evidence="2">Uncharacterized protein</fullName>
    </submittedName>
</protein>
<dbReference type="EMBL" id="CADCUS010000277">
    <property type="protein sequence ID" value="CAA9408788.1"/>
    <property type="molecule type" value="Genomic_DNA"/>
</dbReference>
<evidence type="ECO:0000313" key="2">
    <source>
        <dbReference type="EMBL" id="CAA9408788.1"/>
    </source>
</evidence>
<gene>
    <name evidence="2" type="ORF">AVDCRST_MAG66-1915</name>
</gene>
<dbReference type="AlphaFoldDB" id="A0A6J4PBI6"/>
<feature type="compositionally biased region" description="Basic and acidic residues" evidence="1">
    <location>
        <begin position="31"/>
        <end position="42"/>
    </location>
</feature>
<accession>A0A6J4PBI6</accession>
<name>A0A6J4PBI6_9PSEU</name>
<organism evidence="2">
    <name type="scientific">uncultured Pseudonocardia sp</name>
    <dbReference type="NCBI Taxonomy" id="211455"/>
    <lineage>
        <taxon>Bacteria</taxon>
        <taxon>Bacillati</taxon>
        <taxon>Actinomycetota</taxon>
        <taxon>Actinomycetes</taxon>
        <taxon>Pseudonocardiales</taxon>
        <taxon>Pseudonocardiaceae</taxon>
        <taxon>Pseudonocardia</taxon>
        <taxon>environmental samples</taxon>
    </lineage>
</organism>
<proteinExistence type="predicted"/>
<feature type="non-terminal residue" evidence="2">
    <location>
        <position position="1"/>
    </location>
</feature>
<feature type="non-terminal residue" evidence="2">
    <location>
        <position position="60"/>
    </location>
</feature>
<feature type="region of interest" description="Disordered" evidence="1">
    <location>
        <begin position="1"/>
        <end position="60"/>
    </location>
</feature>